<comment type="caution">
    <text evidence="3">The sequence shown here is derived from an EMBL/GenBank/DDBJ whole genome shotgun (WGS) entry which is preliminary data.</text>
</comment>
<dbReference type="SUPFAM" id="SSF53474">
    <property type="entry name" value="alpha/beta-Hydrolases"/>
    <property type="match status" value="1"/>
</dbReference>
<sequence length="326" mass="36419">MGSLPNPVVVEDLFGILKLYNDGSIYRSTEIDLTHFPDHDDGTITWNDYLYDEKNSLYLRLYKPNSCSTTIKKLTIVYFLHGGGFCLGSRTWPNFHNCCIRLASALNVLVIAPDYRLAPENRLPAALEDCLNSLLWLQAQAFSNSEISVFGDVHNGDFDLDRVFVIGDSSGGNLAYHLAVRLGPGSLELAPVRVRGYVLIAPFLGGVEKTKSELKGSHDVLNLEVLDRFWRLSLPDGHDLDDPLSNPFGPKSPNLGTVSLDPILVMVGGNEVMKDRIHQFAAKLKLLGKSIRYVEYEGKHHGFFTDDAFSEFADDVLREIQKFISR</sequence>
<dbReference type="GO" id="GO:0016787">
    <property type="term" value="F:hydrolase activity"/>
    <property type="evidence" value="ECO:0007669"/>
    <property type="project" value="InterPro"/>
</dbReference>
<accession>A0AAV3RDG6</accession>
<dbReference type="PANTHER" id="PTHR23024:SF406">
    <property type="entry name" value="CARBOXYLESTERASE 15-RELATED"/>
    <property type="match status" value="1"/>
</dbReference>
<gene>
    <name evidence="3" type="ORF">LIER_26684</name>
</gene>
<dbReference type="InterPro" id="IPR050466">
    <property type="entry name" value="Carboxylest/Gibb_receptor"/>
</dbReference>
<proteinExistence type="inferred from homology"/>
<dbReference type="Gene3D" id="3.40.50.1820">
    <property type="entry name" value="alpha/beta hydrolase"/>
    <property type="match status" value="1"/>
</dbReference>
<keyword evidence="4" id="KW-1185">Reference proteome</keyword>
<evidence type="ECO:0000313" key="4">
    <source>
        <dbReference type="Proteomes" id="UP001454036"/>
    </source>
</evidence>
<feature type="domain" description="Alpha/beta hydrolase fold-3" evidence="2">
    <location>
        <begin position="78"/>
        <end position="304"/>
    </location>
</feature>
<dbReference type="Proteomes" id="UP001454036">
    <property type="component" value="Unassembled WGS sequence"/>
</dbReference>
<organism evidence="3 4">
    <name type="scientific">Lithospermum erythrorhizon</name>
    <name type="common">Purple gromwell</name>
    <name type="synonym">Lithospermum officinale var. erythrorhizon</name>
    <dbReference type="NCBI Taxonomy" id="34254"/>
    <lineage>
        <taxon>Eukaryota</taxon>
        <taxon>Viridiplantae</taxon>
        <taxon>Streptophyta</taxon>
        <taxon>Embryophyta</taxon>
        <taxon>Tracheophyta</taxon>
        <taxon>Spermatophyta</taxon>
        <taxon>Magnoliopsida</taxon>
        <taxon>eudicotyledons</taxon>
        <taxon>Gunneridae</taxon>
        <taxon>Pentapetalae</taxon>
        <taxon>asterids</taxon>
        <taxon>lamiids</taxon>
        <taxon>Boraginales</taxon>
        <taxon>Boraginaceae</taxon>
        <taxon>Boraginoideae</taxon>
        <taxon>Lithospermeae</taxon>
        <taxon>Lithospermum</taxon>
    </lineage>
</organism>
<protein>
    <submittedName>
        <fullName evidence="3">Deacetylase</fullName>
    </submittedName>
</protein>
<evidence type="ECO:0000259" key="2">
    <source>
        <dbReference type="Pfam" id="PF07859"/>
    </source>
</evidence>
<dbReference type="EMBL" id="BAABME010008383">
    <property type="protein sequence ID" value="GAA0172968.1"/>
    <property type="molecule type" value="Genomic_DNA"/>
</dbReference>
<evidence type="ECO:0000313" key="3">
    <source>
        <dbReference type="EMBL" id="GAA0172968.1"/>
    </source>
</evidence>
<dbReference type="InterPro" id="IPR013094">
    <property type="entry name" value="AB_hydrolase_3"/>
</dbReference>
<reference evidence="3 4" key="1">
    <citation type="submission" date="2024-01" db="EMBL/GenBank/DDBJ databases">
        <title>The complete chloroplast genome sequence of Lithospermum erythrorhizon: insights into the phylogenetic relationship among Boraginaceae species and the maternal lineages of purple gromwells.</title>
        <authorList>
            <person name="Okada T."/>
            <person name="Watanabe K."/>
        </authorList>
    </citation>
    <scope>NUCLEOTIDE SEQUENCE [LARGE SCALE GENOMIC DNA]</scope>
</reference>
<dbReference type="AlphaFoldDB" id="A0AAV3RDG6"/>
<evidence type="ECO:0000256" key="1">
    <source>
        <dbReference type="ARBA" id="ARBA00010515"/>
    </source>
</evidence>
<name>A0AAV3RDG6_LITER</name>
<dbReference type="InterPro" id="IPR029058">
    <property type="entry name" value="AB_hydrolase_fold"/>
</dbReference>
<dbReference type="Pfam" id="PF07859">
    <property type="entry name" value="Abhydrolase_3"/>
    <property type="match status" value="1"/>
</dbReference>
<dbReference type="PANTHER" id="PTHR23024">
    <property type="entry name" value="ARYLACETAMIDE DEACETYLASE"/>
    <property type="match status" value="1"/>
</dbReference>
<comment type="similarity">
    <text evidence="1">Belongs to the 'GDXG' lipolytic enzyme family.</text>
</comment>